<keyword evidence="14" id="KW-1185">Reference proteome</keyword>
<keyword evidence="10" id="KW-1133">Transmembrane helix</keyword>
<dbReference type="PANTHER" id="PTHR45982">
    <property type="entry name" value="REGULATOR OF CHROMOSOME CONDENSATION"/>
    <property type="match status" value="1"/>
</dbReference>
<dbReference type="SUPFAM" id="SSF111278">
    <property type="entry name" value="SSo0622-like"/>
    <property type="match status" value="1"/>
</dbReference>
<evidence type="ECO:0000256" key="8">
    <source>
        <dbReference type="ARBA" id="ARBA00049202"/>
    </source>
</evidence>
<dbReference type="EC" id="2.1.1.282" evidence="1"/>
<keyword evidence="3" id="KW-0344">Guanine-nucleotide releasing factor</keyword>
<name>A0A1Q9EYL7_SYMMI</name>
<dbReference type="Gene3D" id="3.30.1960.10">
    <property type="entry name" value="tRNA wybutosine-synthesizing-like"/>
    <property type="match status" value="1"/>
</dbReference>
<keyword evidence="5" id="KW-0949">S-adenosyl-L-methionine</keyword>
<comment type="catalytic activity">
    <reaction evidence="8">
        <text>4-demethyl-7-[(3S)-3-amino-3-carboxypropyl]wyosine(37) in tRNA(Phe) + S-adenosyl-L-methionine = 7-[(3S)-3-amino-3-carboxypropyl]wyosine(37) in tRNA(Phe) + S-adenosyl-L-homocysteine + H(+)</text>
        <dbReference type="Rhea" id="RHEA:36635"/>
        <dbReference type="Rhea" id="RHEA-COMP:10378"/>
        <dbReference type="Rhea" id="RHEA-COMP:10379"/>
        <dbReference type="ChEBI" id="CHEBI:15378"/>
        <dbReference type="ChEBI" id="CHEBI:57856"/>
        <dbReference type="ChEBI" id="CHEBI:59789"/>
        <dbReference type="ChEBI" id="CHEBI:73543"/>
        <dbReference type="ChEBI" id="CHEBI:73550"/>
        <dbReference type="EC" id="2.1.1.282"/>
    </reaction>
</comment>
<dbReference type="InterPro" id="IPR036602">
    <property type="entry name" value="tRNA_yW-synthesising-like_sf"/>
</dbReference>
<evidence type="ECO:0000256" key="5">
    <source>
        <dbReference type="ARBA" id="ARBA00022691"/>
    </source>
</evidence>
<feature type="transmembrane region" description="Helical" evidence="10">
    <location>
        <begin position="876"/>
        <end position="901"/>
    </location>
</feature>
<feature type="domain" description="tRNA wybutosine-synthesizing protein" evidence="11">
    <location>
        <begin position="42"/>
        <end position="280"/>
    </location>
</feature>
<dbReference type="EMBL" id="LSRX01000043">
    <property type="protein sequence ID" value="OLQ12463.1"/>
    <property type="molecule type" value="Genomic_DNA"/>
</dbReference>
<dbReference type="Gene3D" id="2.130.10.30">
    <property type="entry name" value="Regulator of chromosome condensation 1/beta-lactamase-inhibitor protein II"/>
    <property type="match status" value="2"/>
</dbReference>
<dbReference type="AlphaFoldDB" id="A0A1Q9EYL7"/>
<evidence type="ECO:0000256" key="2">
    <source>
        <dbReference type="ARBA" id="ARBA00022603"/>
    </source>
</evidence>
<dbReference type="InterPro" id="IPR051553">
    <property type="entry name" value="Ran_GTPase-activating"/>
</dbReference>
<dbReference type="Pfam" id="PF02676">
    <property type="entry name" value="TYW3"/>
    <property type="match status" value="1"/>
</dbReference>
<dbReference type="InterPro" id="IPR009091">
    <property type="entry name" value="RCC1/BLIP-II"/>
</dbReference>
<proteinExistence type="predicted"/>
<keyword evidence="2" id="KW-0489">Methyltransferase</keyword>
<keyword evidence="7" id="KW-0677">Repeat</keyword>
<dbReference type="PRINTS" id="PR00633">
    <property type="entry name" value="RCCNDNSATION"/>
</dbReference>
<feature type="repeat" description="RCC1" evidence="9">
    <location>
        <begin position="642"/>
        <end position="698"/>
    </location>
</feature>
<keyword evidence="10" id="KW-0812">Transmembrane</keyword>
<keyword evidence="10" id="KW-0472">Membrane</keyword>
<comment type="caution">
    <text evidence="13">The sequence shown here is derived from an EMBL/GenBank/DDBJ whole genome shotgun (WGS) entry which is preliminary data.</text>
</comment>
<dbReference type="InterPro" id="IPR000408">
    <property type="entry name" value="Reg_chr_condens"/>
</dbReference>
<dbReference type="PANTHER" id="PTHR45982:SF1">
    <property type="entry name" value="REGULATOR OF CHROMOSOME CONDENSATION"/>
    <property type="match status" value="1"/>
</dbReference>
<evidence type="ECO:0000256" key="10">
    <source>
        <dbReference type="SAM" id="Phobius"/>
    </source>
</evidence>
<dbReference type="SUPFAM" id="SSF50985">
    <property type="entry name" value="RCC1/BLIP-II"/>
    <property type="match status" value="1"/>
</dbReference>
<evidence type="ECO:0000256" key="1">
    <source>
        <dbReference type="ARBA" id="ARBA00012750"/>
    </source>
</evidence>
<dbReference type="GO" id="GO:0008033">
    <property type="term" value="P:tRNA processing"/>
    <property type="evidence" value="ECO:0007669"/>
    <property type="project" value="UniProtKB-KW"/>
</dbReference>
<protein>
    <recommendedName>
        <fullName evidence="1">tRNA(Phe) 7-[(3-amino-3-carboxypropyl)-4-demethylwyosine(37)-N(4)]-methyltransferase</fullName>
        <ecNumber evidence="1">2.1.1.282</ecNumber>
    </recommendedName>
</protein>
<evidence type="ECO:0000259" key="11">
    <source>
        <dbReference type="Pfam" id="PF02676"/>
    </source>
</evidence>
<organism evidence="13 14">
    <name type="scientific">Symbiodinium microadriaticum</name>
    <name type="common">Dinoflagellate</name>
    <name type="synonym">Zooxanthella microadriatica</name>
    <dbReference type="NCBI Taxonomy" id="2951"/>
    <lineage>
        <taxon>Eukaryota</taxon>
        <taxon>Sar</taxon>
        <taxon>Alveolata</taxon>
        <taxon>Dinophyceae</taxon>
        <taxon>Suessiales</taxon>
        <taxon>Symbiodiniaceae</taxon>
        <taxon>Symbiodinium</taxon>
    </lineage>
</organism>
<dbReference type="PROSITE" id="PS50012">
    <property type="entry name" value="RCC1_3"/>
    <property type="match status" value="4"/>
</dbReference>
<evidence type="ECO:0000256" key="6">
    <source>
        <dbReference type="ARBA" id="ARBA00022694"/>
    </source>
</evidence>
<feature type="domain" description="RCC1-like" evidence="12">
    <location>
        <begin position="573"/>
        <end position="823"/>
    </location>
</feature>
<dbReference type="InterPro" id="IPR003827">
    <property type="entry name" value="tRNA_yW-synthesising"/>
</dbReference>
<feature type="repeat" description="RCC1" evidence="9">
    <location>
        <begin position="591"/>
        <end position="641"/>
    </location>
</feature>
<evidence type="ECO:0000259" key="12">
    <source>
        <dbReference type="Pfam" id="PF25390"/>
    </source>
</evidence>
<feature type="repeat" description="RCC1" evidence="9">
    <location>
        <begin position="749"/>
        <end position="806"/>
    </location>
</feature>
<dbReference type="GO" id="GO:0032259">
    <property type="term" value="P:methylation"/>
    <property type="evidence" value="ECO:0007669"/>
    <property type="project" value="UniProtKB-KW"/>
</dbReference>
<keyword evidence="4" id="KW-0808">Transferase</keyword>
<dbReference type="Proteomes" id="UP000186817">
    <property type="component" value="Unassembled WGS sequence"/>
</dbReference>
<feature type="repeat" description="RCC1" evidence="9">
    <location>
        <begin position="699"/>
        <end position="749"/>
    </location>
</feature>
<gene>
    <name evidence="13" type="primary">HERC3</name>
    <name evidence="13" type="ORF">AK812_SmicGene3661</name>
</gene>
<dbReference type="OrthoDB" id="10256179at2759"/>
<evidence type="ECO:0000313" key="14">
    <source>
        <dbReference type="Proteomes" id="UP000186817"/>
    </source>
</evidence>
<evidence type="ECO:0000256" key="3">
    <source>
        <dbReference type="ARBA" id="ARBA00022658"/>
    </source>
</evidence>
<dbReference type="PROSITE" id="PS00626">
    <property type="entry name" value="RCC1_2"/>
    <property type="match status" value="1"/>
</dbReference>
<sequence length="928" mass="101834">MKRILLCSRAQLEAFRRSSRRAAATVVANRFAFEKRDILWGKSDKSSKGSWDAPIVDVLDRLNVEEEYCTLSSCSGRAYLWRWQPEELEGMQEETEMEQATFQTYWPSKKRSAHAYSQTWRFHVCHRFGDLDLPSLSRLEDAWRVHSDIEADAAESEALPDGGMLGAEDAAEGATDTEAVVAPNVIWLKYEPLVCHVACRSWLGATRLIELSRPAFPRSSLLSWKKRFVVQVIGEDHLDMPVAEVLSDGALSWFGGPRLRQFLQETILQQKFAKNLSRTELWSRSSSRCTKRGCTTFAEVRLTAHSPAKHSALQDELGHYGASTSGRRKMRSSSFAASVICEDLGRPLRGHLPLRLQTLKGPVRPTEDSKWILPERQPQVVVKSLGDTLTQDDDSLGDSAYIGDAIKATSKASLRLYNIPAVMGNAASWRHRAALSLLPACLPKRRPLQAEEEADSSEGFLSCAECVRTAARVFCGGEHTLIRDPKTLEVYQLGACGLGFDHDAGASAQADDYMKRVPLSEPAIAVFPGYYHNFIKTTRSCFTYGCGRQAPNDGQLLNGSLSEDTWPTSTKLRFAEAAAGGHHSICRTRNGDVWASGAGWQGQMGNGSLQYKNEKPQRVDSLPRICRIATGYYHIAALAENGEWFFWGCNEQSQLASSIADPQIKTPQPVSKLLPELKDREITSVDGGYGHTVLLTREGTVYTLGNHSEGQRSLDPDLDEPPAISPVLGLPGASMAVAGSHHTLVLAQGRVYGFGSDEFGQVRGAGEPLDEDQRVCRPHAVAGLPEEDPVVRVDAGICHSAAETASGRIFLWGCGGNGQTGDPTLPSSSRIRELHISDLSKRCTKQSPGVLVATGVLVVVPRDVAVAPLLTLFVDIALGVVVAPFATGGLVCLIFLTLAAVRWCRERCQPVQEEDPYLWKFDDDDGDE</sequence>
<reference evidence="13 14" key="1">
    <citation type="submission" date="2016-02" db="EMBL/GenBank/DDBJ databases">
        <title>Genome analysis of coral dinoflagellate symbionts highlights evolutionary adaptations to a symbiotic lifestyle.</title>
        <authorList>
            <person name="Aranda M."/>
            <person name="Li Y."/>
            <person name="Liew Y.J."/>
            <person name="Baumgarten S."/>
            <person name="Simakov O."/>
            <person name="Wilson M."/>
            <person name="Piel J."/>
            <person name="Ashoor H."/>
            <person name="Bougouffa S."/>
            <person name="Bajic V.B."/>
            <person name="Ryu T."/>
            <person name="Ravasi T."/>
            <person name="Bayer T."/>
            <person name="Micklem G."/>
            <person name="Kim H."/>
            <person name="Bhak J."/>
            <person name="Lajeunesse T.C."/>
            <person name="Voolstra C.R."/>
        </authorList>
    </citation>
    <scope>NUCLEOTIDE SEQUENCE [LARGE SCALE GENOMIC DNA]</scope>
    <source>
        <strain evidence="13 14">CCMP2467</strain>
    </source>
</reference>
<dbReference type="Pfam" id="PF25390">
    <property type="entry name" value="WD40_RLD"/>
    <property type="match status" value="1"/>
</dbReference>
<dbReference type="GO" id="GO:0008168">
    <property type="term" value="F:methyltransferase activity"/>
    <property type="evidence" value="ECO:0007669"/>
    <property type="project" value="UniProtKB-KW"/>
</dbReference>
<dbReference type="InterPro" id="IPR058923">
    <property type="entry name" value="RCC1-like_dom"/>
</dbReference>
<evidence type="ECO:0000256" key="4">
    <source>
        <dbReference type="ARBA" id="ARBA00022679"/>
    </source>
</evidence>
<accession>A0A1Q9EYL7</accession>
<evidence type="ECO:0000313" key="13">
    <source>
        <dbReference type="EMBL" id="OLQ12463.1"/>
    </source>
</evidence>
<keyword evidence="6" id="KW-0819">tRNA processing</keyword>
<evidence type="ECO:0000256" key="9">
    <source>
        <dbReference type="PROSITE-ProRule" id="PRU00235"/>
    </source>
</evidence>
<evidence type="ECO:0000256" key="7">
    <source>
        <dbReference type="ARBA" id="ARBA00022737"/>
    </source>
</evidence>